<dbReference type="InterPro" id="IPR011009">
    <property type="entry name" value="Kinase-like_dom_sf"/>
</dbReference>
<evidence type="ECO:0000256" key="2">
    <source>
        <dbReference type="ARBA" id="ARBA00022679"/>
    </source>
</evidence>
<evidence type="ECO:0000256" key="5">
    <source>
        <dbReference type="ARBA" id="ARBA00022840"/>
    </source>
</evidence>
<keyword evidence="2" id="KW-0808">Transferase</keyword>
<dbReference type="InParanoid" id="I3EDN0"/>
<evidence type="ECO:0000256" key="1">
    <source>
        <dbReference type="ARBA" id="ARBA00012513"/>
    </source>
</evidence>
<dbReference type="InterPro" id="IPR045269">
    <property type="entry name" value="Atg1-like"/>
</dbReference>
<dbReference type="EMBL" id="GL870883">
    <property type="protein sequence ID" value="EIJ87327.1"/>
    <property type="molecule type" value="Genomic_DNA"/>
</dbReference>
<evidence type="ECO:0000256" key="4">
    <source>
        <dbReference type="ARBA" id="ARBA00022777"/>
    </source>
</evidence>
<dbReference type="PROSITE" id="PS00107">
    <property type="entry name" value="PROTEIN_KINASE_ATP"/>
    <property type="match status" value="1"/>
</dbReference>
<dbReference type="FunCoup" id="I3EDN0">
    <property type="interactions" value="218"/>
</dbReference>
<dbReference type="PROSITE" id="PS50011">
    <property type="entry name" value="PROTEIN_KINASE_DOM"/>
    <property type="match status" value="1"/>
</dbReference>
<dbReference type="Gene3D" id="1.10.510.10">
    <property type="entry name" value="Transferase(Phosphotransferase) domain 1"/>
    <property type="match status" value="1"/>
</dbReference>
<feature type="domain" description="Protein kinase" evidence="7">
    <location>
        <begin position="5"/>
        <end position="243"/>
    </location>
</feature>
<reference evidence="8" key="1">
    <citation type="submission" date="2011-01" db="EMBL/GenBank/DDBJ databases">
        <title>The Genome Sequence of Nematocida parisii strain ERTm3.</title>
        <authorList>
            <consortium name="The Broad Institute Genome Sequencing Platform"/>
            <consortium name="The Broad Institute Genome Sequencing Center for Infectious Disease"/>
            <person name="Cuomo C."/>
            <person name="Troemel E."/>
            <person name="Young S.K."/>
            <person name="Zeng Q."/>
            <person name="Gargeya S."/>
            <person name="Fitzgerald M."/>
            <person name="Haas B."/>
            <person name="Abouelleil A."/>
            <person name="Alvarado L."/>
            <person name="Arachchi H.M."/>
            <person name="Berlin A."/>
            <person name="Chapman S.B."/>
            <person name="Gearin G."/>
            <person name="Goldberg J."/>
            <person name="Griggs A."/>
            <person name="Gujja S."/>
            <person name="Hansen M."/>
            <person name="Heiman D."/>
            <person name="Howarth C."/>
            <person name="Larimer J."/>
            <person name="Lui A."/>
            <person name="MacDonald P.J.P."/>
            <person name="McCowen C."/>
            <person name="Montmayeur A."/>
            <person name="Murphy C."/>
            <person name="Neiman D."/>
            <person name="Pearson M."/>
            <person name="Priest M."/>
            <person name="Roberts A."/>
            <person name="Saif S."/>
            <person name="Shea T."/>
            <person name="Sisk P."/>
            <person name="Stolte C."/>
            <person name="Sykes S."/>
            <person name="Wortman J."/>
            <person name="Nusbaum C."/>
            <person name="Birren B."/>
        </authorList>
    </citation>
    <scope>NUCLEOTIDE SEQUENCE</scope>
    <source>
        <strain evidence="8">ERTm3</strain>
    </source>
</reference>
<dbReference type="Pfam" id="PF00069">
    <property type="entry name" value="Pkinase"/>
    <property type="match status" value="1"/>
</dbReference>
<dbReference type="GO" id="GO:0005524">
    <property type="term" value="F:ATP binding"/>
    <property type="evidence" value="ECO:0007669"/>
    <property type="project" value="UniProtKB-UniRule"/>
</dbReference>
<keyword evidence="4 8" id="KW-0418">Kinase</keyword>
<protein>
    <recommendedName>
        <fullName evidence="1">non-specific serine/threonine protein kinase</fullName>
        <ecNumber evidence="1">2.7.11.1</ecNumber>
    </recommendedName>
</protein>
<keyword evidence="5 6" id="KW-0067">ATP-binding</keyword>
<dbReference type="OrthoDB" id="4062651at2759"/>
<keyword evidence="8" id="KW-0723">Serine/threonine-protein kinase</keyword>
<dbReference type="InterPro" id="IPR000719">
    <property type="entry name" value="Prot_kinase_dom"/>
</dbReference>
<accession>I3EDN0</accession>
<dbReference type="GO" id="GO:0004674">
    <property type="term" value="F:protein serine/threonine kinase activity"/>
    <property type="evidence" value="ECO:0007669"/>
    <property type="project" value="UniProtKB-KW"/>
</dbReference>
<feature type="binding site" evidence="6">
    <location>
        <position position="34"/>
    </location>
    <ligand>
        <name>ATP</name>
        <dbReference type="ChEBI" id="CHEBI:30616"/>
    </ligand>
</feature>
<dbReference type="SMART" id="SM00220">
    <property type="entry name" value="S_TKc"/>
    <property type="match status" value="1"/>
</dbReference>
<evidence type="ECO:0000256" key="6">
    <source>
        <dbReference type="PROSITE-ProRule" id="PRU10141"/>
    </source>
</evidence>
<dbReference type="Proteomes" id="UP000002872">
    <property type="component" value="Unassembled WGS sequence"/>
</dbReference>
<dbReference type="GO" id="GO:0005776">
    <property type="term" value="C:autophagosome"/>
    <property type="evidence" value="ECO:0007669"/>
    <property type="project" value="TreeGrafter"/>
</dbReference>
<dbReference type="EC" id="2.7.11.1" evidence="1"/>
<name>I3EDN0_NEMP3</name>
<dbReference type="InterPro" id="IPR017441">
    <property type="entry name" value="Protein_kinase_ATP_BS"/>
</dbReference>
<proteinExistence type="predicted"/>
<dbReference type="VEuPathDB" id="MicrosporidiaDB:NEQG_02450"/>
<dbReference type="InterPro" id="IPR008271">
    <property type="entry name" value="Ser/Thr_kinase_AS"/>
</dbReference>
<dbReference type="PANTHER" id="PTHR24348:SF22">
    <property type="entry name" value="NON-SPECIFIC SERINE_THREONINE PROTEIN KINASE"/>
    <property type="match status" value="1"/>
</dbReference>
<keyword evidence="9" id="KW-1185">Reference proteome</keyword>
<organism evidence="8 9">
    <name type="scientific">Nematocida parisii (strain ERTm3)</name>
    <name type="common">Nematode killer fungus</name>
    <dbReference type="NCBI Taxonomy" id="935791"/>
    <lineage>
        <taxon>Eukaryota</taxon>
        <taxon>Fungi</taxon>
        <taxon>Fungi incertae sedis</taxon>
        <taxon>Microsporidia</taxon>
        <taxon>Nematocida</taxon>
    </lineage>
</organism>
<dbReference type="SUPFAM" id="SSF56112">
    <property type="entry name" value="Protein kinase-like (PK-like)"/>
    <property type="match status" value="1"/>
</dbReference>
<evidence type="ECO:0000259" key="7">
    <source>
        <dbReference type="PROSITE" id="PS50011"/>
    </source>
</evidence>
<dbReference type="PROSITE" id="PS00108">
    <property type="entry name" value="PROTEIN_KINASE_ST"/>
    <property type="match status" value="1"/>
</dbReference>
<dbReference type="PANTHER" id="PTHR24348">
    <property type="entry name" value="SERINE/THREONINE-PROTEIN KINASE UNC-51-RELATED"/>
    <property type="match status" value="1"/>
</dbReference>
<dbReference type="STRING" id="935791.I3EDN0"/>
<dbReference type="GO" id="GO:0016020">
    <property type="term" value="C:membrane"/>
    <property type="evidence" value="ECO:0007669"/>
    <property type="project" value="TreeGrafter"/>
</dbReference>
<dbReference type="GO" id="GO:0000045">
    <property type="term" value="P:autophagosome assembly"/>
    <property type="evidence" value="ECO:0007669"/>
    <property type="project" value="TreeGrafter"/>
</dbReference>
<dbReference type="GO" id="GO:0010506">
    <property type="term" value="P:regulation of autophagy"/>
    <property type="evidence" value="ECO:0007669"/>
    <property type="project" value="InterPro"/>
</dbReference>
<keyword evidence="3 6" id="KW-0547">Nucleotide-binding</keyword>
<dbReference type="GO" id="GO:0005829">
    <property type="term" value="C:cytosol"/>
    <property type="evidence" value="ECO:0007669"/>
    <property type="project" value="TreeGrafter"/>
</dbReference>
<evidence type="ECO:0000313" key="9">
    <source>
        <dbReference type="Proteomes" id="UP000002872"/>
    </source>
</evidence>
<dbReference type="GO" id="GO:0000407">
    <property type="term" value="C:phagophore assembly site"/>
    <property type="evidence" value="ECO:0007669"/>
    <property type="project" value="TreeGrafter"/>
</dbReference>
<dbReference type="AlphaFoldDB" id="I3EDN0"/>
<gene>
    <name evidence="8" type="ORF">NEQG_02450</name>
</gene>
<dbReference type="HOGENOM" id="CLU_518840_0_0_1"/>
<sequence length="525" mass="59524">MQGKYKITEQIGKGATSAVYEGINTRTQKKVAIKVIDSQSTRNLHLAANEIRVLQRLSHPNIVKILETVETERQTLIVLERCKFSLSSVAKTGNLPYKSILRIFRDILVGVQYLHANGIIHRDIKLGNVMISDANDLKIIDFGLSKDTLFSAPKTFCGTPDFISPEMMGRMPYTKKTDIYSAGMLVYFLIFRCDYSRERMHAGKKSEQYGQMVHLLERMLEKDPNKRITAEEALASRIFTGFFPKLISMGGIKPFKISTKLGNISYADEKVTMTTDLAVFSMRGDMGGVYQKDAKTSQEVYTPFSTTDTKTLKLVGFCYSILGLVKKRTPVVIILTDKGKFFKMLTDTVYVYIIDDFYIIWQNGEVSGKSLKNKERISPTSQEIEEIKTLIHEAEITLQESVSSQRPILADKRIHAKGTLHHSAYQSVGISVDSNTLANLSPRSQKQNEYTPVFTQNGSILRIEPYVYYLCVSEREAYILNVQTEEITECTPEMPKQVHKIRTSTHKGILEKVLLFQELLNTARL</sequence>
<evidence type="ECO:0000313" key="8">
    <source>
        <dbReference type="EMBL" id="EIJ87327.1"/>
    </source>
</evidence>
<dbReference type="OMA" id="FLIFRCD"/>
<evidence type="ECO:0000256" key="3">
    <source>
        <dbReference type="ARBA" id="ARBA00022741"/>
    </source>
</evidence>